<accession>A0A2N0PGK2</accession>
<sequence length="196" mass="23204">MSLFDEASNVLIREYMDLYKDKHNKFVLISKMIPKYKPNQLSNCWHNYINPHLCLEPLTDDEKNLVIIEANKNRMKDGKISWKHVVASLKKNYGLLRSENKVRNFWNSKKKSDERRAKRQLRMIEKRKITKPPSDNLISDQPTLPITEPKVLMEPKILTEPKILMEPKVLMEPKILMEPKVSFNDFNMPLKMVPLF</sequence>
<reference evidence="2 3" key="2">
    <citation type="submission" date="2017-09" db="EMBL/GenBank/DDBJ databases">
        <title>Extensive intraspecific genome diversity in a model arbuscular mycorrhizal fungus.</title>
        <authorList>
            <person name="Chen E.C."/>
            <person name="Morin E."/>
            <person name="Beaudet D."/>
            <person name="Noel J."/>
            <person name="Ndikumana S."/>
            <person name="Charron P."/>
            <person name="St-Onge C."/>
            <person name="Giorgi J."/>
            <person name="Grigoriev I.V."/>
            <person name="Roux C."/>
            <person name="Martin F.M."/>
            <person name="Corradi N."/>
        </authorList>
    </citation>
    <scope>NUCLEOTIDE SEQUENCE [LARGE SCALE GENOMIC DNA]</scope>
    <source>
        <strain evidence="2 3">A5</strain>
    </source>
</reference>
<protein>
    <recommendedName>
        <fullName evidence="4">Myb-like domain-containing protein</fullName>
    </recommendedName>
</protein>
<reference evidence="1" key="3">
    <citation type="submission" date="2020-05" db="EMBL/GenBank/DDBJ databases">
        <authorList>
            <person name="Rincon C."/>
            <person name="Sanders R I."/>
            <person name="Robbins C."/>
            <person name="Chaturvedi A."/>
        </authorList>
    </citation>
    <scope>NUCLEOTIDE SEQUENCE</scope>
    <source>
        <strain evidence="1">CHB12</strain>
    </source>
</reference>
<name>A0A2N0PGK2_9GLOM</name>
<dbReference type="EMBL" id="LLXJ01000818">
    <property type="protein sequence ID" value="PKC05949.1"/>
    <property type="molecule type" value="Genomic_DNA"/>
</dbReference>
<dbReference type="SMR" id="A0A2N0PGK2"/>
<dbReference type="OrthoDB" id="2143914at2759"/>
<evidence type="ECO:0008006" key="4">
    <source>
        <dbReference type="Google" id="ProtNLM"/>
    </source>
</evidence>
<dbReference type="VEuPathDB" id="FungiDB:FUN_004714"/>
<dbReference type="Proteomes" id="UP000684084">
    <property type="component" value="Unassembled WGS sequence"/>
</dbReference>
<evidence type="ECO:0000313" key="2">
    <source>
        <dbReference type="EMBL" id="PKC05949.1"/>
    </source>
</evidence>
<dbReference type="InterPro" id="IPR009057">
    <property type="entry name" value="Homeodomain-like_sf"/>
</dbReference>
<dbReference type="VEuPathDB" id="FungiDB:RhiirA1_530856"/>
<comment type="caution">
    <text evidence="2">The sequence shown here is derived from an EMBL/GenBank/DDBJ whole genome shotgun (WGS) entry which is preliminary data.</text>
</comment>
<dbReference type="VEuPathDB" id="FungiDB:RhiirFUN_006869"/>
<proteinExistence type="predicted"/>
<evidence type="ECO:0000313" key="1">
    <source>
        <dbReference type="EMBL" id="CAB5395872.1"/>
    </source>
</evidence>
<dbReference type="SUPFAM" id="SSF46689">
    <property type="entry name" value="Homeodomain-like"/>
    <property type="match status" value="1"/>
</dbReference>
<dbReference type="EMBL" id="CAGKOT010000105">
    <property type="protein sequence ID" value="CAB5395872.1"/>
    <property type="molecule type" value="Genomic_DNA"/>
</dbReference>
<evidence type="ECO:0000313" key="3">
    <source>
        <dbReference type="Proteomes" id="UP000232722"/>
    </source>
</evidence>
<organism evidence="2 3">
    <name type="scientific">Rhizophagus irregularis</name>
    <dbReference type="NCBI Taxonomy" id="588596"/>
    <lineage>
        <taxon>Eukaryota</taxon>
        <taxon>Fungi</taxon>
        <taxon>Fungi incertae sedis</taxon>
        <taxon>Mucoromycota</taxon>
        <taxon>Glomeromycotina</taxon>
        <taxon>Glomeromycetes</taxon>
        <taxon>Glomerales</taxon>
        <taxon>Glomeraceae</taxon>
        <taxon>Rhizophagus</taxon>
    </lineage>
</organism>
<gene>
    <name evidence="1" type="ORF">CHRIB12_LOCUS24056</name>
    <name evidence="2" type="ORF">RhiirA5_484178</name>
</gene>
<dbReference type="Proteomes" id="UP000232722">
    <property type="component" value="Unassembled WGS sequence"/>
</dbReference>
<reference evidence="2 3" key="1">
    <citation type="submission" date="2016-04" db="EMBL/GenBank/DDBJ databases">
        <title>Genome analyses suggest a sexual origin of heterokaryosis in a supposedly ancient asexual fungus.</title>
        <authorList>
            <person name="Ropars J."/>
            <person name="Sedzielewska K."/>
            <person name="Noel J."/>
            <person name="Charron P."/>
            <person name="Farinelli L."/>
            <person name="Marton T."/>
            <person name="Kruger M."/>
            <person name="Pelin A."/>
            <person name="Brachmann A."/>
            <person name="Corradi N."/>
        </authorList>
    </citation>
    <scope>NUCLEOTIDE SEQUENCE [LARGE SCALE GENOMIC DNA]</scope>
    <source>
        <strain evidence="2 3">A5</strain>
    </source>
</reference>
<dbReference type="AlphaFoldDB" id="A0A2N0PGK2"/>